<feature type="non-terminal residue" evidence="9">
    <location>
        <position position="1"/>
    </location>
</feature>
<dbReference type="GeneID" id="5000469"/>
<dbReference type="Gene3D" id="3.10.290.10">
    <property type="entry name" value="RNA-binding S4 domain"/>
    <property type="match status" value="1"/>
</dbReference>
<feature type="compositionally biased region" description="Acidic residues" evidence="7">
    <location>
        <begin position="124"/>
        <end position="139"/>
    </location>
</feature>
<dbReference type="GO" id="GO:0003723">
    <property type="term" value="F:RNA binding"/>
    <property type="evidence" value="ECO:0007669"/>
    <property type="project" value="UniProtKB-KW"/>
</dbReference>
<dbReference type="CDD" id="cd00165">
    <property type="entry name" value="S4"/>
    <property type="match status" value="1"/>
</dbReference>
<feature type="non-terminal residue" evidence="9">
    <location>
        <position position="332"/>
    </location>
</feature>
<dbReference type="eggNOG" id="KOG1919">
    <property type="taxonomic scope" value="Eukaryota"/>
</dbReference>
<dbReference type="Pfam" id="PF00849">
    <property type="entry name" value="PseudoU_synth_2"/>
    <property type="match status" value="1"/>
</dbReference>
<evidence type="ECO:0000256" key="1">
    <source>
        <dbReference type="ARBA" id="ARBA00000073"/>
    </source>
</evidence>
<evidence type="ECO:0000256" key="3">
    <source>
        <dbReference type="ARBA" id="ARBA00023235"/>
    </source>
</evidence>
<comment type="similarity">
    <text evidence="2 6">Belongs to the pseudouridine synthase RluA family.</text>
</comment>
<dbReference type="OrthoDB" id="418349at2759"/>
<evidence type="ECO:0000313" key="10">
    <source>
        <dbReference type="Proteomes" id="UP000001568"/>
    </source>
</evidence>
<dbReference type="OMA" id="KSERAYT"/>
<dbReference type="InterPro" id="IPR020103">
    <property type="entry name" value="PsdUridine_synth_cat_dom_sf"/>
</dbReference>
<dbReference type="STRING" id="436017.A4RT55"/>
<dbReference type="NCBIfam" id="TIGR00005">
    <property type="entry name" value="rluA_subfam"/>
    <property type="match status" value="1"/>
</dbReference>
<dbReference type="HOGENOM" id="CLU_016902_4_4_1"/>
<feature type="active site" evidence="4">
    <location>
        <position position="154"/>
    </location>
</feature>
<name>A4RT55_OSTLU</name>
<feature type="region of interest" description="Disordered" evidence="7">
    <location>
        <begin position="119"/>
        <end position="139"/>
    </location>
</feature>
<dbReference type="Gene3D" id="3.30.2350.10">
    <property type="entry name" value="Pseudouridine synthase"/>
    <property type="match status" value="1"/>
</dbReference>
<evidence type="ECO:0000256" key="2">
    <source>
        <dbReference type="ARBA" id="ARBA00010876"/>
    </source>
</evidence>
<keyword evidence="10" id="KW-1185">Reference proteome</keyword>
<dbReference type="AlphaFoldDB" id="A4RT55"/>
<dbReference type="InterPro" id="IPR050188">
    <property type="entry name" value="RluA_PseudoU_synthase"/>
</dbReference>
<dbReference type="InterPro" id="IPR036986">
    <property type="entry name" value="S4_RNA-bd_sf"/>
</dbReference>
<keyword evidence="5" id="KW-0694">RNA-binding</keyword>
<protein>
    <recommendedName>
        <fullName evidence="6">Pseudouridine synthase</fullName>
        <ecNumber evidence="6">5.4.99.-</ecNumber>
    </recommendedName>
</protein>
<proteinExistence type="inferred from homology"/>
<dbReference type="GO" id="GO:0009982">
    <property type="term" value="F:pseudouridine synthase activity"/>
    <property type="evidence" value="ECO:0007669"/>
    <property type="project" value="InterPro"/>
</dbReference>
<comment type="function">
    <text evidence="6">Responsible for synthesis of pseudouridine from uracil.</text>
</comment>
<dbReference type="EC" id="5.4.99.-" evidence="6"/>
<dbReference type="RefSeq" id="XP_001416372.1">
    <property type="nucleotide sequence ID" value="XM_001416335.1"/>
</dbReference>
<dbReference type="PANTHER" id="PTHR21600">
    <property type="entry name" value="MITOCHONDRIAL RNA PSEUDOURIDINE SYNTHASE"/>
    <property type="match status" value="1"/>
</dbReference>
<dbReference type="CDD" id="cd02869">
    <property type="entry name" value="PseudoU_synth_RluA_like"/>
    <property type="match status" value="1"/>
</dbReference>
<feature type="domain" description="RNA-binding S4" evidence="8">
    <location>
        <begin position="1"/>
        <end position="64"/>
    </location>
</feature>
<comment type="catalytic activity">
    <reaction evidence="1 6">
        <text>a uridine in RNA = a pseudouridine in RNA</text>
        <dbReference type="Rhea" id="RHEA:48348"/>
        <dbReference type="Rhea" id="RHEA-COMP:12068"/>
        <dbReference type="Rhea" id="RHEA-COMP:12069"/>
        <dbReference type="ChEBI" id="CHEBI:65314"/>
        <dbReference type="ChEBI" id="CHEBI:65315"/>
    </reaction>
</comment>
<dbReference type="SMART" id="SM00363">
    <property type="entry name" value="S4"/>
    <property type="match status" value="1"/>
</dbReference>
<organism evidence="9 10">
    <name type="scientific">Ostreococcus lucimarinus (strain CCE9901)</name>
    <dbReference type="NCBI Taxonomy" id="436017"/>
    <lineage>
        <taxon>Eukaryota</taxon>
        <taxon>Viridiplantae</taxon>
        <taxon>Chlorophyta</taxon>
        <taxon>Mamiellophyceae</taxon>
        <taxon>Mamiellales</taxon>
        <taxon>Bathycoccaceae</taxon>
        <taxon>Ostreococcus</taxon>
    </lineage>
</organism>
<evidence type="ECO:0000256" key="7">
    <source>
        <dbReference type="SAM" id="MobiDB-lite"/>
    </source>
</evidence>
<reference evidence="9 10" key="1">
    <citation type="journal article" date="2007" name="Proc. Natl. Acad. Sci. U.S.A.">
        <title>The tiny eukaryote Ostreococcus provides genomic insights into the paradox of plankton speciation.</title>
        <authorList>
            <person name="Palenik B."/>
            <person name="Grimwood J."/>
            <person name="Aerts A."/>
            <person name="Rouze P."/>
            <person name="Salamov A."/>
            <person name="Putnam N."/>
            <person name="Dupont C."/>
            <person name="Jorgensen R."/>
            <person name="Derelle E."/>
            <person name="Rombauts S."/>
            <person name="Zhou K."/>
            <person name="Otillar R."/>
            <person name="Merchant S.S."/>
            <person name="Podell S."/>
            <person name="Gaasterland T."/>
            <person name="Napoli C."/>
            <person name="Gendler K."/>
            <person name="Manuell A."/>
            <person name="Tai V."/>
            <person name="Vallon O."/>
            <person name="Piganeau G."/>
            <person name="Jancek S."/>
            <person name="Heijde M."/>
            <person name="Jabbari K."/>
            <person name="Bowler C."/>
            <person name="Lohr M."/>
            <person name="Robbens S."/>
            <person name="Werner G."/>
            <person name="Dubchak I."/>
            <person name="Pazour G.J."/>
            <person name="Ren Q."/>
            <person name="Paulsen I."/>
            <person name="Delwiche C."/>
            <person name="Schmutz J."/>
            <person name="Rokhsar D."/>
            <person name="Van de Peer Y."/>
            <person name="Moreau H."/>
            <person name="Grigoriev I.V."/>
        </authorList>
    </citation>
    <scope>NUCLEOTIDE SEQUENCE [LARGE SCALE GENOMIC DNA]</scope>
    <source>
        <strain evidence="9 10">CCE9901</strain>
    </source>
</reference>
<dbReference type="Pfam" id="PF01479">
    <property type="entry name" value="S4"/>
    <property type="match status" value="1"/>
</dbReference>
<dbReference type="InterPro" id="IPR002942">
    <property type="entry name" value="S4_RNA-bd"/>
</dbReference>
<evidence type="ECO:0000313" key="9">
    <source>
        <dbReference type="EMBL" id="ABO94665.1"/>
    </source>
</evidence>
<evidence type="ECO:0000256" key="6">
    <source>
        <dbReference type="RuleBase" id="RU362028"/>
    </source>
</evidence>
<dbReference type="InterPro" id="IPR006224">
    <property type="entry name" value="PsdUridine_synth_RluA-like_CS"/>
</dbReference>
<evidence type="ECO:0000256" key="4">
    <source>
        <dbReference type="PIRSR" id="PIRSR606225-1"/>
    </source>
</evidence>
<dbReference type="InterPro" id="IPR006145">
    <property type="entry name" value="PsdUridine_synth_RsuA/RluA"/>
</dbReference>
<dbReference type="KEGG" id="olu:OSTLU_3606"/>
<dbReference type="InterPro" id="IPR006225">
    <property type="entry name" value="PsdUridine_synth_RluC/D"/>
</dbReference>
<keyword evidence="3 6" id="KW-0413">Isomerase</keyword>
<dbReference type="Proteomes" id="UP000001568">
    <property type="component" value="Chromosome 2"/>
</dbReference>
<evidence type="ECO:0000259" key="8">
    <source>
        <dbReference type="SMART" id="SM00363"/>
    </source>
</evidence>
<dbReference type="SUPFAM" id="SSF55120">
    <property type="entry name" value="Pseudouridine synthase"/>
    <property type="match status" value="1"/>
</dbReference>
<dbReference type="EMBL" id="CP000582">
    <property type="protein sequence ID" value="ABO94665.1"/>
    <property type="molecule type" value="Genomic_DNA"/>
</dbReference>
<accession>A4RT55</accession>
<dbReference type="GO" id="GO:0000455">
    <property type="term" value="P:enzyme-directed rRNA pseudouridine synthesis"/>
    <property type="evidence" value="ECO:0007669"/>
    <property type="project" value="TreeGrafter"/>
</dbReference>
<gene>
    <name evidence="9" type="ORF">OSTLU_3606</name>
</gene>
<dbReference type="PANTHER" id="PTHR21600:SF87">
    <property type="entry name" value="RNA PSEUDOURIDYLATE SYNTHASE DOMAIN-CONTAINING PROTEIN 1"/>
    <property type="match status" value="1"/>
</dbReference>
<dbReference type="PROSITE" id="PS50889">
    <property type="entry name" value="S4"/>
    <property type="match status" value="1"/>
</dbReference>
<dbReference type="SUPFAM" id="SSF55174">
    <property type="entry name" value="Alpha-L RNA-binding motif"/>
    <property type="match status" value="1"/>
</dbReference>
<dbReference type="PROSITE" id="PS01129">
    <property type="entry name" value="PSI_RLU"/>
    <property type="match status" value="1"/>
</dbReference>
<dbReference type="Gramene" id="ABO94665">
    <property type="protein sequence ID" value="ABO94665"/>
    <property type="gene ID" value="OSTLU_3606"/>
</dbReference>
<evidence type="ECO:0000256" key="5">
    <source>
        <dbReference type="PROSITE-ProRule" id="PRU00182"/>
    </source>
</evidence>
<sequence>SRLDAYVAANVPDASASRGRVAAAIKARMVTLNGKTASKPSRALKPGDVIEGELERERASEAKPEPWVKLDIVHEDESVLVVNKAAGMVTHPSAGHESGTLVNAVLGHCDLPELVVPTGNQALSDDDEDDEDAVDEDEGARDGMIRPGIVHRLDKGTSGVMVVAKDASAHNSLCEQFAARVVRRKYVAILSGVPSPSKGRIEAPIGRDPRDRLRMAVTQGGGRFAASNYEVIATLANGNASLVEWRLETGRTHQIRVHAKHIGHPILGDDTYGGGGGAAVSALSRYGVFDVKEAKALMSTIDRPMLHARTLGFTHPQSGEALDFSRDPPEDF</sequence>